<dbReference type="EMBL" id="KM236245">
    <property type="protein sequence ID" value="AIW03358.1"/>
    <property type="molecule type" value="Genomic_DNA"/>
</dbReference>
<name>A0A0A0RUU8_9CAUD</name>
<dbReference type="KEGG" id="vg:24607106"/>
<organism evidence="1 2">
    <name type="scientific">Bacillus phage Mater</name>
    <dbReference type="NCBI Taxonomy" id="1540090"/>
    <lineage>
        <taxon>Viruses</taxon>
        <taxon>Duplodnaviria</taxon>
        <taxon>Heunggongvirae</taxon>
        <taxon>Uroviricota</taxon>
        <taxon>Caudoviricetes</taxon>
        <taxon>Herelleviridae</taxon>
        <taxon>Bastillevirinae</taxon>
        <taxon>Matervirus</taxon>
        <taxon>Matervirus mater</taxon>
    </lineage>
</organism>
<dbReference type="RefSeq" id="YP_009151160.1">
    <property type="nucleotide sequence ID" value="NC_027366.1"/>
</dbReference>
<keyword evidence="2" id="KW-1185">Reference proteome</keyword>
<accession>A0A0A0RUU8</accession>
<dbReference type="GeneID" id="24607106"/>
<proteinExistence type="predicted"/>
<dbReference type="OrthoDB" id="17557at10239"/>
<sequence length="104" mass="11893">MSEERKTLLDSLKDQIQFFKERKTVGRMVTEHSIFIPTALMRDQAKETEEFIKVAKTINNSPALACPVIAEPHETGRFTGVNFVFSFRPNTDFDMIIEIIEGQA</sequence>
<evidence type="ECO:0000313" key="2">
    <source>
        <dbReference type="Proteomes" id="UP000030206"/>
    </source>
</evidence>
<dbReference type="Proteomes" id="UP000030206">
    <property type="component" value="Segment"/>
</dbReference>
<reference evidence="1 2" key="1">
    <citation type="submission" date="2014-07" db="EMBL/GenBank/DDBJ databases">
        <title>Complete Genome of Bacillus megaterium Myophage Mater.</title>
        <authorList>
            <person name="Lancaster J.C."/>
            <person name="Hodde M.K."/>
            <person name="Hernandez A.C."/>
            <person name="Everett G.F.K."/>
        </authorList>
    </citation>
    <scope>NUCLEOTIDE SEQUENCE [LARGE SCALE GENOMIC DNA]</scope>
</reference>
<gene>
    <name evidence="1" type="ORF">CPT_Mater201</name>
</gene>
<protein>
    <submittedName>
        <fullName evidence="1">Uncharacterized protein</fullName>
    </submittedName>
</protein>
<evidence type="ECO:0000313" key="1">
    <source>
        <dbReference type="EMBL" id="AIW03358.1"/>
    </source>
</evidence>